<dbReference type="InterPro" id="IPR001173">
    <property type="entry name" value="Glyco_trans_2-like"/>
</dbReference>
<sequence>MVMAQQAGGTGTRFCETQPSKTQHGSQLEAAAGFSVLMAVYAGDRLDYLRRAVLSSTVEQTCVPTQLVIVRDGPVPEAVQSFLDRLAIWLDERFAQAERYEAVPEITVLELAKNSGLAHALNQGLLRCRYELVARADSDDVSLPERFATIIPLLDSHAGRYDVVGSAIREFSGDERGRQLGQTRILPAGGKPLLDFARARSPLHHPSVAFRKSAIQRVGGYPEHNGRFEDYLLWERLILAGARLHNVAEPLVLYRVDAGAYQRRGGWTMFRDELALQRRFRADGFISTIQFVRNVAIRALYRLMPTGLRKLGYRALTAVRNLGHAGSHDVEPTVPKNTGRDGNEA</sequence>
<feature type="region of interest" description="Disordered" evidence="4">
    <location>
        <begin position="325"/>
        <end position="345"/>
    </location>
</feature>
<dbReference type="GO" id="GO:0008107">
    <property type="term" value="F:galactoside 2-alpha-L-fucosyltransferase activity"/>
    <property type="evidence" value="ECO:0007669"/>
    <property type="project" value="UniProtKB-EC"/>
</dbReference>
<keyword evidence="3 6" id="KW-0808">Transferase</keyword>
<keyword evidence="7" id="KW-1185">Reference proteome</keyword>
<evidence type="ECO:0000256" key="1">
    <source>
        <dbReference type="ARBA" id="ARBA00006739"/>
    </source>
</evidence>
<dbReference type="InterPro" id="IPR050834">
    <property type="entry name" value="Glycosyltransf_2"/>
</dbReference>
<evidence type="ECO:0000256" key="2">
    <source>
        <dbReference type="ARBA" id="ARBA00022676"/>
    </source>
</evidence>
<dbReference type="Gene3D" id="3.90.550.10">
    <property type="entry name" value="Spore Coat Polysaccharide Biosynthesis Protein SpsA, Chain A"/>
    <property type="match status" value="1"/>
</dbReference>
<organism evidence="6 7">
    <name type="scientific">Bifidobacterium subtile</name>
    <dbReference type="NCBI Taxonomy" id="77635"/>
    <lineage>
        <taxon>Bacteria</taxon>
        <taxon>Bacillati</taxon>
        <taxon>Actinomycetota</taxon>
        <taxon>Actinomycetes</taxon>
        <taxon>Bifidobacteriales</taxon>
        <taxon>Bifidobacteriaceae</taxon>
        <taxon>Bifidobacterium</taxon>
    </lineage>
</organism>
<dbReference type="InterPro" id="IPR029044">
    <property type="entry name" value="Nucleotide-diphossugar_trans"/>
</dbReference>
<proteinExistence type="inferred from homology"/>
<dbReference type="EMBL" id="JGZR01000006">
    <property type="protein sequence ID" value="KFJ03747.1"/>
    <property type="molecule type" value="Genomic_DNA"/>
</dbReference>
<dbReference type="SUPFAM" id="SSF53448">
    <property type="entry name" value="Nucleotide-diphospho-sugar transferases"/>
    <property type="match status" value="1"/>
</dbReference>
<name>A0A087E7J6_9BIFI</name>
<evidence type="ECO:0000313" key="6">
    <source>
        <dbReference type="EMBL" id="KFJ03747.1"/>
    </source>
</evidence>
<comment type="similarity">
    <text evidence="1">Belongs to the glycosyltransferase 2 family.</text>
</comment>
<feature type="region of interest" description="Disordered" evidence="4">
    <location>
        <begin position="1"/>
        <end position="21"/>
    </location>
</feature>
<keyword evidence="2 6" id="KW-0328">Glycosyltransferase</keyword>
<evidence type="ECO:0000256" key="3">
    <source>
        <dbReference type="ARBA" id="ARBA00022679"/>
    </source>
</evidence>
<evidence type="ECO:0000256" key="4">
    <source>
        <dbReference type="SAM" id="MobiDB-lite"/>
    </source>
</evidence>
<accession>A0A087E7J6</accession>
<dbReference type="Proteomes" id="UP000029055">
    <property type="component" value="Unassembled WGS sequence"/>
</dbReference>
<comment type="caution">
    <text evidence="6">The sequence shown here is derived from an EMBL/GenBank/DDBJ whole genome shotgun (WGS) entry which is preliminary data.</text>
</comment>
<dbReference type="AlphaFoldDB" id="A0A087E7J6"/>
<protein>
    <submittedName>
        <fullName evidence="6">Glycosyl transferase family 2</fullName>
        <ecNumber evidence="6">2.4.1.69</ecNumber>
    </submittedName>
</protein>
<dbReference type="EC" id="2.4.1.69" evidence="6"/>
<dbReference type="Pfam" id="PF00535">
    <property type="entry name" value="Glycos_transf_2"/>
    <property type="match status" value="1"/>
</dbReference>
<feature type="domain" description="Glycosyltransferase 2-like" evidence="5">
    <location>
        <begin position="35"/>
        <end position="194"/>
    </location>
</feature>
<evidence type="ECO:0000259" key="5">
    <source>
        <dbReference type="Pfam" id="PF00535"/>
    </source>
</evidence>
<gene>
    <name evidence="6" type="ORF">BISU_0224</name>
</gene>
<dbReference type="eggNOG" id="COG1215">
    <property type="taxonomic scope" value="Bacteria"/>
</dbReference>
<dbReference type="STRING" id="77635.BISU_0224"/>
<evidence type="ECO:0000313" key="7">
    <source>
        <dbReference type="Proteomes" id="UP000029055"/>
    </source>
</evidence>
<reference evidence="6 7" key="1">
    <citation type="submission" date="2014-03" db="EMBL/GenBank/DDBJ databases">
        <title>Genomics of Bifidobacteria.</title>
        <authorList>
            <person name="Ventura M."/>
            <person name="Milani C."/>
            <person name="Lugli G.A."/>
        </authorList>
    </citation>
    <scope>NUCLEOTIDE SEQUENCE [LARGE SCALE GENOMIC DNA]</scope>
    <source>
        <strain evidence="6 7">LMG 11597</strain>
    </source>
</reference>
<dbReference type="PANTHER" id="PTHR43685:SF5">
    <property type="entry name" value="GLYCOSYLTRANSFERASE EPSE-RELATED"/>
    <property type="match status" value="1"/>
</dbReference>
<dbReference type="PANTHER" id="PTHR43685">
    <property type="entry name" value="GLYCOSYLTRANSFERASE"/>
    <property type="match status" value="1"/>
</dbReference>